<dbReference type="InterPro" id="IPR036034">
    <property type="entry name" value="PDZ_sf"/>
</dbReference>
<sequence>MISYQGNYESLLLFSEQPEAAKSAKKTSALQLKAQLQKQPQSILNYLNISPVMVDDKLIGYRLNPGKQGELFRKVGLHENDLAIALNGLDLRDAQQAQQALKQLSELSELNLTVERDGQLQDIYLALGDD</sequence>
<dbReference type="AlphaFoldDB" id="A0A4U9WEV5"/>
<dbReference type="SUPFAM" id="SSF50156">
    <property type="entry name" value="PDZ domain-like"/>
    <property type="match status" value="1"/>
</dbReference>
<organism evidence="1">
    <name type="scientific">Serratia fonticola</name>
    <dbReference type="NCBI Taxonomy" id="47917"/>
    <lineage>
        <taxon>Bacteria</taxon>
        <taxon>Pseudomonadati</taxon>
        <taxon>Pseudomonadota</taxon>
        <taxon>Gammaproteobacteria</taxon>
        <taxon>Enterobacterales</taxon>
        <taxon>Yersiniaceae</taxon>
        <taxon>Serratia</taxon>
    </lineage>
</organism>
<protein>
    <submittedName>
        <fullName evidence="1">Pectic enzymes secretion protein outC</fullName>
    </submittedName>
</protein>
<dbReference type="InterPro" id="IPR001639">
    <property type="entry name" value="T2SS_protein-GspC"/>
</dbReference>
<dbReference type="NCBIfam" id="TIGR01713">
    <property type="entry name" value="typeII_sec_gspC"/>
    <property type="match status" value="1"/>
</dbReference>
<dbReference type="GO" id="GO:0015628">
    <property type="term" value="P:protein secretion by the type II secretion system"/>
    <property type="evidence" value="ECO:0007669"/>
    <property type="project" value="InterPro"/>
</dbReference>
<accession>A0A4U9WEV5</accession>
<dbReference type="Gene3D" id="2.30.42.10">
    <property type="match status" value="1"/>
</dbReference>
<dbReference type="PROSITE" id="PS01141">
    <property type="entry name" value="T2SP_C"/>
    <property type="match status" value="1"/>
</dbReference>
<dbReference type="GO" id="GO:0015627">
    <property type="term" value="C:type II protein secretion system complex"/>
    <property type="evidence" value="ECO:0007669"/>
    <property type="project" value="InterPro"/>
</dbReference>
<evidence type="ECO:0000313" key="1">
    <source>
        <dbReference type="EMBL" id="VTR57830.1"/>
    </source>
</evidence>
<dbReference type="EMBL" id="CABEEZ010000148">
    <property type="protein sequence ID" value="VTR57830.1"/>
    <property type="molecule type" value="Genomic_DNA"/>
</dbReference>
<proteinExistence type="predicted"/>
<reference evidence="1" key="1">
    <citation type="submission" date="2019-05" db="EMBL/GenBank/DDBJ databases">
        <authorList>
            <consortium name="Pathogen Informatics"/>
        </authorList>
    </citation>
    <scope>NUCLEOTIDE SEQUENCE [LARGE SCALE GENOMIC DNA]</scope>
    <source>
        <strain evidence="1">NCTC12965</strain>
    </source>
</reference>
<gene>
    <name evidence="1" type="primary">outC_1</name>
    <name evidence="1" type="ORF">NCTC12965_07551</name>
</gene>
<name>A0A4U9WEV5_SERFO</name>